<dbReference type="PROSITE" id="PS50164">
    <property type="entry name" value="GIY_YIG"/>
    <property type="match status" value="1"/>
</dbReference>
<proteinExistence type="predicted"/>
<evidence type="ECO:0000313" key="3">
    <source>
        <dbReference type="Proteomes" id="UP001601992"/>
    </source>
</evidence>
<organism evidence="2 3">
    <name type="scientific">Nocardia jiangxiensis</name>
    <dbReference type="NCBI Taxonomy" id="282685"/>
    <lineage>
        <taxon>Bacteria</taxon>
        <taxon>Bacillati</taxon>
        <taxon>Actinomycetota</taxon>
        <taxon>Actinomycetes</taxon>
        <taxon>Mycobacteriales</taxon>
        <taxon>Nocardiaceae</taxon>
        <taxon>Nocardia</taxon>
    </lineage>
</organism>
<dbReference type="InterPro" id="IPR035901">
    <property type="entry name" value="GIY-YIG_endonuc_sf"/>
</dbReference>
<accession>A0ABW6RYZ9</accession>
<sequence length="248" mass="27961">MALGTVVRDTYADHERSMMHQTLSELLGYNWSWSRAGIYCYWDPYEREPLYIGLAKNLASRFAQHNSLHGHRPNRGNKGAKINEWFHAHDRLGFSIVIQEGIAEDTNEQYSSIAEGQLIEGYRALYGQFPPWNRIGGSRHGATFAAQHSGSWFDMLTSNADGLAVARRTIRELNDDAIADYYEATIHTSRTGLTLHPHDGTLDDHAILNGVKLMAAMLGHPDPWSGNDLYDTLRTYLMQPAPHPEPGR</sequence>
<protein>
    <recommendedName>
        <fullName evidence="1">GIY-YIG domain-containing protein</fullName>
    </recommendedName>
</protein>
<gene>
    <name evidence="2" type="ORF">ACFYXQ_15890</name>
</gene>
<name>A0ABW6RYZ9_9NOCA</name>
<dbReference type="RefSeq" id="WP_387404032.1">
    <property type="nucleotide sequence ID" value="NZ_JBIAQY010000004.1"/>
</dbReference>
<keyword evidence="3" id="KW-1185">Reference proteome</keyword>
<evidence type="ECO:0000259" key="1">
    <source>
        <dbReference type="PROSITE" id="PS50164"/>
    </source>
</evidence>
<dbReference type="InterPro" id="IPR000305">
    <property type="entry name" value="GIY-YIG_endonuc"/>
</dbReference>
<dbReference type="Proteomes" id="UP001601992">
    <property type="component" value="Unassembled WGS sequence"/>
</dbReference>
<feature type="domain" description="GIY-YIG" evidence="1">
    <location>
        <begin position="34"/>
        <end position="128"/>
    </location>
</feature>
<dbReference type="SUPFAM" id="SSF82771">
    <property type="entry name" value="GIY-YIG endonuclease"/>
    <property type="match status" value="1"/>
</dbReference>
<comment type="caution">
    <text evidence="2">The sequence shown here is derived from an EMBL/GenBank/DDBJ whole genome shotgun (WGS) entry which is preliminary data.</text>
</comment>
<evidence type="ECO:0000313" key="2">
    <source>
        <dbReference type="EMBL" id="MFF3569252.1"/>
    </source>
</evidence>
<dbReference type="EMBL" id="JBIAQY010000004">
    <property type="protein sequence ID" value="MFF3569252.1"/>
    <property type="molecule type" value="Genomic_DNA"/>
</dbReference>
<reference evidence="2 3" key="1">
    <citation type="submission" date="2024-10" db="EMBL/GenBank/DDBJ databases">
        <title>The Natural Products Discovery Center: Release of the First 8490 Sequenced Strains for Exploring Actinobacteria Biosynthetic Diversity.</title>
        <authorList>
            <person name="Kalkreuter E."/>
            <person name="Kautsar S.A."/>
            <person name="Yang D."/>
            <person name="Bader C.D."/>
            <person name="Teijaro C.N."/>
            <person name="Fluegel L."/>
            <person name="Davis C.M."/>
            <person name="Simpson J.R."/>
            <person name="Lauterbach L."/>
            <person name="Steele A.D."/>
            <person name="Gui C."/>
            <person name="Meng S."/>
            <person name="Li G."/>
            <person name="Viehrig K."/>
            <person name="Ye F."/>
            <person name="Su P."/>
            <person name="Kiefer A.F."/>
            <person name="Nichols A."/>
            <person name="Cepeda A.J."/>
            <person name="Yan W."/>
            <person name="Fan B."/>
            <person name="Jiang Y."/>
            <person name="Adhikari A."/>
            <person name="Zheng C.-J."/>
            <person name="Schuster L."/>
            <person name="Cowan T.M."/>
            <person name="Smanski M.J."/>
            <person name="Chevrette M.G."/>
            <person name="De Carvalho L.P.S."/>
            <person name="Shen B."/>
        </authorList>
    </citation>
    <scope>NUCLEOTIDE SEQUENCE [LARGE SCALE GENOMIC DNA]</scope>
    <source>
        <strain evidence="2 3">NPDC002593</strain>
    </source>
</reference>